<dbReference type="AlphaFoldDB" id="A0A5E4SHR8"/>
<dbReference type="EMBL" id="CABPSA010000001">
    <property type="protein sequence ID" value="VVD74731.1"/>
    <property type="molecule type" value="Genomic_DNA"/>
</dbReference>
<protein>
    <submittedName>
        <fullName evidence="1">Uncharacterized protein</fullName>
    </submittedName>
</protein>
<organism evidence="1 2">
    <name type="scientific">Pandoraea commovens</name>
    <dbReference type="NCBI Taxonomy" id="2508289"/>
    <lineage>
        <taxon>Bacteria</taxon>
        <taxon>Pseudomonadati</taxon>
        <taxon>Pseudomonadota</taxon>
        <taxon>Betaproteobacteria</taxon>
        <taxon>Burkholderiales</taxon>
        <taxon>Burkholderiaceae</taxon>
        <taxon>Pandoraea</taxon>
    </lineage>
</organism>
<evidence type="ECO:0000313" key="1">
    <source>
        <dbReference type="EMBL" id="VVD74731.1"/>
    </source>
</evidence>
<dbReference type="Pfam" id="PF06356">
    <property type="entry name" value="DUF1064"/>
    <property type="match status" value="1"/>
</dbReference>
<proteinExistence type="predicted"/>
<dbReference type="Proteomes" id="UP000343335">
    <property type="component" value="Unassembled WGS sequence"/>
</dbReference>
<sequence>MTRKGLTFPEHAVSNGRVGTARIREQIGATAAALESTVPALLAQPILGMVAKKRSKYGNNPCELDGEKFDSEKEMHRWQVLVAEEKVGLISGLLRQVSFEIAATVVIDGRKRPARYYVADFVYQRDGATVIEDVKGFLTQMYRLKRHLMALQGLTITEIK</sequence>
<gene>
    <name evidence="1" type="ORF">PCO31010_00813</name>
</gene>
<reference evidence="1 2" key="1">
    <citation type="submission" date="2019-08" db="EMBL/GenBank/DDBJ databases">
        <authorList>
            <person name="Peeters C."/>
        </authorList>
    </citation>
    <scope>NUCLEOTIDE SEQUENCE [LARGE SCALE GENOMIC DNA]</scope>
    <source>
        <strain evidence="1 2">LMG 31010</strain>
    </source>
</reference>
<accession>A0A5E4SHR8</accession>
<evidence type="ECO:0000313" key="2">
    <source>
        <dbReference type="Proteomes" id="UP000343335"/>
    </source>
</evidence>
<name>A0A5E4SHR8_9BURK</name>
<dbReference type="InterPro" id="IPR009414">
    <property type="entry name" value="DUF1064"/>
</dbReference>
<dbReference type="RefSeq" id="WP_246184431.1">
    <property type="nucleotide sequence ID" value="NZ_CABPSA010000001.1"/>
</dbReference>